<evidence type="ECO:0000313" key="2">
    <source>
        <dbReference type="EMBL" id="AZS39821.1"/>
    </source>
</evidence>
<reference evidence="2 3" key="1">
    <citation type="submission" date="2018-08" db="EMBL/GenBank/DDBJ databases">
        <title>Microbacterium oxydans strain HG3.</title>
        <authorList>
            <person name="ORTET P."/>
        </authorList>
    </citation>
    <scope>NUCLEOTIDE SEQUENCE [LARGE SCALE GENOMIC DNA]</scope>
    <source>
        <strain evidence="2 3">HG3</strain>
    </source>
</reference>
<dbReference type="PROSITE" id="PS51257">
    <property type="entry name" value="PROKAR_LIPOPROTEIN"/>
    <property type="match status" value="1"/>
</dbReference>
<dbReference type="EMBL" id="CP031422">
    <property type="protein sequence ID" value="AZS39821.1"/>
    <property type="molecule type" value="Genomic_DNA"/>
</dbReference>
<protein>
    <recommendedName>
        <fullName evidence="4">PknH-like extracellular domain-containing protein</fullName>
    </recommendedName>
</protein>
<keyword evidence="1" id="KW-0732">Signal</keyword>
<gene>
    <name evidence="2" type="ORF">CVS54_01134</name>
</gene>
<proteinExistence type="predicted"/>
<dbReference type="RefSeq" id="WP_127011916.1">
    <property type="nucleotide sequence ID" value="NZ_CP031422.1"/>
</dbReference>
<evidence type="ECO:0000313" key="3">
    <source>
        <dbReference type="Proteomes" id="UP000274841"/>
    </source>
</evidence>
<dbReference type="Proteomes" id="UP000274841">
    <property type="component" value="Chromosome"/>
</dbReference>
<name>A0A3S9WID0_9MICO</name>
<organism evidence="2 3">
    <name type="scientific">Microbacterium oxydans</name>
    <dbReference type="NCBI Taxonomy" id="82380"/>
    <lineage>
        <taxon>Bacteria</taxon>
        <taxon>Bacillati</taxon>
        <taxon>Actinomycetota</taxon>
        <taxon>Actinomycetes</taxon>
        <taxon>Micrococcales</taxon>
        <taxon>Microbacteriaceae</taxon>
        <taxon>Microbacterium</taxon>
    </lineage>
</organism>
<evidence type="ECO:0008006" key="4">
    <source>
        <dbReference type="Google" id="ProtNLM"/>
    </source>
</evidence>
<dbReference type="AlphaFoldDB" id="A0A3S9WID0"/>
<feature type="chain" id="PRO_5039296656" description="PknH-like extracellular domain-containing protein" evidence="1">
    <location>
        <begin position="29"/>
        <end position="428"/>
    </location>
</feature>
<sequence length="428" mass="44217">MSTRWSSRTVLGMLTAGAIIALSGCVPAPQATPKPTPATESPAPAPYDGPTVFVGDQLDWFLPSADEIAGLLPDVGDVGSPSPSLIQISDGGGPELSPAICNLFLYEPSQASIGARSVTWTSSLPDGRDGWMHVLQFADEATAQGLMDRYVEVAKQCADFTYGSGASTFDSTTLDSGDGIRAVTGALVLDDGLGGGHRLYQGYASVGNVLVNFWQPFTGDAAFDAERAAAFLSDQASDARSQLIEELTANPPAPAATPPAVDPAAAWSSWQVSATGIGPIVLGSDLDEAIAAVPGATVIRPEWDGGQTRIVSPDGSASVLLWTDAGDSVVDAASIGSANVGNEPQEDPAALPTAGEVRIGDTVGEAEDAFPGGTAIRIVSSGEYFYQWTTREGAAIRFRVDRDAGDPSAVITGILTEDATLRRLPDFS</sequence>
<accession>A0A3S9WID0</accession>
<feature type="signal peptide" evidence="1">
    <location>
        <begin position="1"/>
        <end position="28"/>
    </location>
</feature>
<evidence type="ECO:0000256" key="1">
    <source>
        <dbReference type="SAM" id="SignalP"/>
    </source>
</evidence>
<dbReference type="KEGG" id="moy:CVS54_01134"/>